<dbReference type="EMBL" id="JAENHN010000025">
    <property type="protein sequence ID" value="MBK1810490.1"/>
    <property type="molecule type" value="Genomic_DNA"/>
</dbReference>
<protein>
    <submittedName>
        <fullName evidence="1">Prepilin-type N-terminal cleavage/methylation domain-containing protein</fullName>
    </submittedName>
</protein>
<gene>
    <name evidence="1" type="ORF">JHL18_07565</name>
</gene>
<evidence type="ECO:0000313" key="2">
    <source>
        <dbReference type="Proteomes" id="UP000596739"/>
    </source>
</evidence>
<proteinExistence type="predicted"/>
<evidence type="ECO:0000313" key="1">
    <source>
        <dbReference type="EMBL" id="MBK1810490.1"/>
    </source>
</evidence>
<name>A0ABS1EMC6_9CLOT</name>
<dbReference type="InterPro" id="IPR012902">
    <property type="entry name" value="N_methyl_site"/>
</dbReference>
<comment type="caution">
    <text evidence="1">The sequence shown here is derived from an EMBL/GenBank/DDBJ whole genome shotgun (WGS) entry which is preliminary data.</text>
</comment>
<keyword evidence="2" id="KW-1185">Reference proteome</keyword>
<sequence length="183" mass="20174">MKSKRKGFTVLELILALGITVLVLGVVYSFFLTNTRTINETQINLDLQKSGEDSLSKISKKIMEARSIVGIISDNGTPVVGLTTCNIFSITFQTLQQNGNINYELRNHVLTETVVNQDGTTTRTQVGQDIQSITVNSIDNAVPLVDGHSTCRGINISISLAKNYSGRTYTYTVRTTINFRNHS</sequence>
<dbReference type="RefSeq" id="WP_200267735.1">
    <property type="nucleotide sequence ID" value="NZ_JAENHN010000025.1"/>
</dbReference>
<dbReference type="Proteomes" id="UP000596739">
    <property type="component" value="Unassembled WGS sequence"/>
</dbReference>
<reference evidence="2" key="1">
    <citation type="submission" date="2021-01" db="EMBL/GenBank/DDBJ databases">
        <title>Genome public.</title>
        <authorList>
            <person name="Liu C."/>
            <person name="Sun Q."/>
        </authorList>
    </citation>
    <scope>NUCLEOTIDE SEQUENCE [LARGE SCALE GENOMIC DNA]</scope>
    <source>
        <strain evidence="2">YIM B02505</strain>
    </source>
</reference>
<dbReference type="Pfam" id="PF07963">
    <property type="entry name" value="N_methyl"/>
    <property type="match status" value="1"/>
</dbReference>
<accession>A0ABS1EMC6</accession>
<organism evidence="1 2">
    <name type="scientific">Clostridium yunnanense</name>
    <dbReference type="NCBI Taxonomy" id="2800325"/>
    <lineage>
        <taxon>Bacteria</taxon>
        <taxon>Bacillati</taxon>
        <taxon>Bacillota</taxon>
        <taxon>Clostridia</taxon>
        <taxon>Eubacteriales</taxon>
        <taxon>Clostridiaceae</taxon>
        <taxon>Clostridium</taxon>
    </lineage>
</organism>